<dbReference type="EMBL" id="CP051128">
    <property type="protein sequence ID" value="QIZ10564.1"/>
    <property type="molecule type" value="Genomic_DNA"/>
</dbReference>
<feature type="compositionally biased region" description="Polar residues" evidence="1">
    <location>
        <begin position="29"/>
        <end position="51"/>
    </location>
</feature>
<reference evidence="3 4" key="2">
    <citation type="submission" date="2020-04" db="EMBL/GenBank/DDBJ databases">
        <authorList>
            <person name="Fomenkov A."/>
            <person name="Anton B.P."/>
            <person name="Roberts R.J."/>
        </authorList>
    </citation>
    <scope>NUCLEOTIDE SEQUENCE [LARGE SCALE GENOMIC DNA]</scope>
    <source>
        <strain evidence="3 4">S2</strain>
    </source>
</reference>
<sequence length="156" mass="17073">MKKLYLLIFTLVFIFSFDVRALADEGHSHTPNLKQATENLKNSGSKSQDASSEGDDMEGMNHDSETDMEGMNHDSGTDMEGMNHDSGTDMEGMNHDSGTDMEGSGGETHDHHAVVVEVPPNYKVLGTFGAVNLSFILIGVWNKWVRRKGDLNNGNA</sequence>
<protein>
    <submittedName>
        <fullName evidence="3">Uncharacterized protein</fullName>
    </submittedName>
</protein>
<evidence type="ECO:0000256" key="1">
    <source>
        <dbReference type="SAM" id="MobiDB-lite"/>
    </source>
</evidence>
<feature type="chain" id="PRO_5038686974" evidence="2">
    <location>
        <begin position="22"/>
        <end position="156"/>
    </location>
</feature>
<dbReference type="Proteomes" id="UP000501868">
    <property type="component" value="Chromosome"/>
</dbReference>
<proteinExistence type="predicted"/>
<evidence type="ECO:0000313" key="4">
    <source>
        <dbReference type="Proteomes" id="UP000501868"/>
    </source>
</evidence>
<keyword evidence="2" id="KW-0732">Signal</keyword>
<organism evidence="3 4">
    <name type="scientific">Priestia megaterium</name>
    <name type="common">Bacillus megaterium</name>
    <dbReference type="NCBI Taxonomy" id="1404"/>
    <lineage>
        <taxon>Bacteria</taxon>
        <taxon>Bacillati</taxon>
        <taxon>Bacillota</taxon>
        <taxon>Bacilli</taxon>
        <taxon>Bacillales</taxon>
        <taxon>Bacillaceae</taxon>
        <taxon>Priestia</taxon>
    </lineage>
</organism>
<dbReference type="AlphaFoldDB" id="A0A6H1PAB0"/>
<accession>A0A6H1PAB0</accession>
<name>A0A6H1PAB0_PRIMG</name>
<reference evidence="3 4" key="1">
    <citation type="submission" date="2020-04" db="EMBL/GenBank/DDBJ databases">
        <title>Genome-Wide Identification of 5-Methylcytosine Sites in Bacterial Genomes By High-Throughput Sequencing of MspJI Restriction Fragments.</title>
        <authorList>
            <person name="Wu V."/>
        </authorList>
    </citation>
    <scope>NUCLEOTIDE SEQUENCE [LARGE SCALE GENOMIC DNA]</scope>
    <source>
        <strain evidence="3 4">S2</strain>
    </source>
</reference>
<evidence type="ECO:0000256" key="2">
    <source>
        <dbReference type="SAM" id="SignalP"/>
    </source>
</evidence>
<gene>
    <name evidence="3" type="ORF">HFZ78_30750</name>
</gene>
<evidence type="ECO:0000313" key="3">
    <source>
        <dbReference type="EMBL" id="QIZ10564.1"/>
    </source>
</evidence>
<feature type="signal peptide" evidence="2">
    <location>
        <begin position="1"/>
        <end position="21"/>
    </location>
</feature>
<feature type="compositionally biased region" description="Basic and acidic residues" evidence="1">
    <location>
        <begin position="59"/>
        <end position="98"/>
    </location>
</feature>
<feature type="region of interest" description="Disordered" evidence="1">
    <location>
        <begin position="28"/>
        <end position="108"/>
    </location>
</feature>